<dbReference type="EMBL" id="ML977614">
    <property type="protein sequence ID" value="KAF1997338.1"/>
    <property type="molecule type" value="Genomic_DNA"/>
</dbReference>
<feature type="chain" id="PRO_5025501468" evidence="4">
    <location>
        <begin position="30"/>
        <end position="303"/>
    </location>
</feature>
<keyword evidence="6" id="KW-1185">Reference proteome</keyword>
<evidence type="ECO:0000313" key="6">
    <source>
        <dbReference type="Proteomes" id="UP000799779"/>
    </source>
</evidence>
<evidence type="ECO:0000256" key="3">
    <source>
        <dbReference type="RuleBase" id="RU000363"/>
    </source>
</evidence>
<dbReference type="InterPro" id="IPR036291">
    <property type="entry name" value="NAD(P)-bd_dom_sf"/>
</dbReference>
<comment type="similarity">
    <text evidence="1 3">Belongs to the short-chain dehydrogenases/reductases (SDR) family.</text>
</comment>
<accession>A0A6A5W886</accession>
<gene>
    <name evidence="5" type="ORF">P154DRAFT_441240</name>
</gene>
<reference evidence="5" key="1">
    <citation type="journal article" date="2020" name="Stud. Mycol.">
        <title>101 Dothideomycetes genomes: a test case for predicting lifestyles and emergence of pathogens.</title>
        <authorList>
            <person name="Haridas S."/>
            <person name="Albert R."/>
            <person name="Binder M."/>
            <person name="Bloem J."/>
            <person name="Labutti K."/>
            <person name="Salamov A."/>
            <person name="Andreopoulos B."/>
            <person name="Baker S."/>
            <person name="Barry K."/>
            <person name="Bills G."/>
            <person name="Bluhm B."/>
            <person name="Cannon C."/>
            <person name="Castanera R."/>
            <person name="Culley D."/>
            <person name="Daum C."/>
            <person name="Ezra D."/>
            <person name="Gonzalez J."/>
            <person name="Henrissat B."/>
            <person name="Kuo A."/>
            <person name="Liang C."/>
            <person name="Lipzen A."/>
            <person name="Lutzoni F."/>
            <person name="Magnuson J."/>
            <person name="Mondo S."/>
            <person name="Nolan M."/>
            <person name="Ohm R."/>
            <person name="Pangilinan J."/>
            <person name="Park H.-J."/>
            <person name="Ramirez L."/>
            <person name="Alfaro M."/>
            <person name="Sun H."/>
            <person name="Tritt A."/>
            <person name="Yoshinaga Y."/>
            <person name="Zwiers L.-H."/>
            <person name="Turgeon B."/>
            <person name="Goodwin S."/>
            <person name="Spatafora J."/>
            <person name="Crous P."/>
            <person name="Grigoriev I."/>
        </authorList>
    </citation>
    <scope>NUCLEOTIDE SEQUENCE</scope>
    <source>
        <strain evidence="5">CBS 123094</strain>
    </source>
</reference>
<feature type="signal peptide" evidence="4">
    <location>
        <begin position="1"/>
        <end position="29"/>
    </location>
</feature>
<dbReference type="InterPro" id="IPR002347">
    <property type="entry name" value="SDR_fam"/>
</dbReference>
<evidence type="ECO:0000256" key="2">
    <source>
        <dbReference type="ARBA" id="ARBA00023002"/>
    </source>
</evidence>
<dbReference type="PANTHER" id="PTHR24322">
    <property type="entry name" value="PKSB"/>
    <property type="match status" value="1"/>
</dbReference>
<dbReference type="Proteomes" id="UP000799779">
    <property type="component" value="Unassembled WGS sequence"/>
</dbReference>
<dbReference type="PANTHER" id="PTHR24322:SF736">
    <property type="entry name" value="RETINOL DEHYDROGENASE 10"/>
    <property type="match status" value="1"/>
</dbReference>
<evidence type="ECO:0000256" key="1">
    <source>
        <dbReference type="ARBA" id="ARBA00006484"/>
    </source>
</evidence>
<dbReference type="OrthoDB" id="10253736at2759"/>
<proteinExistence type="inferred from homology"/>
<dbReference type="SUPFAM" id="SSF51735">
    <property type="entry name" value="NAD(P)-binding Rossmann-fold domains"/>
    <property type="match status" value="1"/>
</dbReference>
<dbReference type="PRINTS" id="PR00081">
    <property type="entry name" value="GDHRDH"/>
</dbReference>
<dbReference type="Pfam" id="PF00106">
    <property type="entry name" value="adh_short"/>
    <property type="match status" value="1"/>
</dbReference>
<evidence type="ECO:0000313" key="5">
    <source>
        <dbReference type="EMBL" id="KAF1997338.1"/>
    </source>
</evidence>
<dbReference type="GO" id="GO:0016616">
    <property type="term" value="F:oxidoreductase activity, acting on the CH-OH group of donors, NAD or NADP as acceptor"/>
    <property type="evidence" value="ECO:0007669"/>
    <property type="project" value="TreeGrafter"/>
</dbReference>
<name>A0A6A5W886_9PLEO</name>
<protein>
    <submittedName>
        <fullName evidence="5">NAD(P)-binding protein</fullName>
    </submittedName>
</protein>
<evidence type="ECO:0000256" key="4">
    <source>
        <dbReference type="SAM" id="SignalP"/>
    </source>
</evidence>
<dbReference type="PRINTS" id="PR00080">
    <property type="entry name" value="SDRFAMILY"/>
</dbReference>
<keyword evidence="4" id="KW-0732">Signal</keyword>
<dbReference type="Gene3D" id="3.40.50.720">
    <property type="entry name" value="NAD(P)-binding Rossmann-like Domain"/>
    <property type="match status" value="1"/>
</dbReference>
<organism evidence="5 6">
    <name type="scientific">Amniculicola lignicola CBS 123094</name>
    <dbReference type="NCBI Taxonomy" id="1392246"/>
    <lineage>
        <taxon>Eukaryota</taxon>
        <taxon>Fungi</taxon>
        <taxon>Dikarya</taxon>
        <taxon>Ascomycota</taxon>
        <taxon>Pezizomycotina</taxon>
        <taxon>Dothideomycetes</taxon>
        <taxon>Pleosporomycetidae</taxon>
        <taxon>Pleosporales</taxon>
        <taxon>Amniculicolaceae</taxon>
        <taxon>Amniculicola</taxon>
    </lineage>
</organism>
<dbReference type="AlphaFoldDB" id="A0A6A5W886"/>
<sequence>MPLSEGQLASLLPFVKCLLVLFLLREANAALSRWAERNWMWKRDHNAWLSANELAVVTGGSNGIGAAVVKRLVSHGITVAVLDVQPLSDEFQKVRKVGDALRSGHGPPSILINNAGIGNASNILDIAPASLRLAFEVNLLSHWNTVQEFLPDMLAKKKGHIMGVASFAAFFGLAGMVDYSCTKAGLTAFYEGLTQELKHRYGCPQVKTSLVYPSWTKTRLITAIEKGIRKSRAPVMEPNDVAEAMVNQIVAARSGHIYLGPSILASLRALPTWLQEFVRDRLAQIVTVNASTAVARDGECTAR</sequence>
<keyword evidence="2" id="KW-0560">Oxidoreductase</keyword>